<name>A0A6C0IIN3_9ZZZZ</name>
<accession>A0A6C0IIN3</accession>
<reference evidence="1" key="1">
    <citation type="journal article" date="2020" name="Nature">
        <title>Giant virus diversity and host interactions through global metagenomics.</title>
        <authorList>
            <person name="Schulz F."/>
            <person name="Roux S."/>
            <person name="Paez-Espino D."/>
            <person name="Jungbluth S."/>
            <person name="Walsh D.A."/>
            <person name="Denef V.J."/>
            <person name="McMahon K.D."/>
            <person name="Konstantinidis K.T."/>
            <person name="Eloe-Fadrosh E.A."/>
            <person name="Kyrpides N.C."/>
            <person name="Woyke T."/>
        </authorList>
    </citation>
    <scope>NUCLEOTIDE SEQUENCE</scope>
    <source>
        <strain evidence="1">GVMAG-M-3300023184-77</strain>
    </source>
</reference>
<evidence type="ECO:0000313" key="1">
    <source>
        <dbReference type="EMBL" id="QHT91393.1"/>
    </source>
</evidence>
<proteinExistence type="predicted"/>
<dbReference type="EMBL" id="MN740165">
    <property type="protein sequence ID" value="QHT91393.1"/>
    <property type="molecule type" value="Genomic_DNA"/>
</dbReference>
<sequence>MKGLKLEYYICIDKMLSQIEGWIQQNKNKDVMVPNISIKIYSDTCESESNPLVGPGNLGVVPLNPPGPVSLVLWHTNPEYRAGNFLIRKGILRDMIVKINERFQNELKGRGWNRIKTVEQLQEQESSAVSPPQNTPELNKALCFILNIQIMEVDEIHKKIFCFPSDLRQWTKENPIYLVSWGSRSIYVNQPNEEARPFFKKWFFDLERDNYKITWPLAEGTVKELKDKLNDFHLTINVEEKQKPKKEDYSILIGKAEAIRYINNEFV</sequence>
<protein>
    <submittedName>
        <fullName evidence="1">Uncharacterized protein</fullName>
    </submittedName>
</protein>
<organism evidence="1">
    <name type="scientific">viral metagenome</name>
    <dbReference type="NCBI Taxonomy" id="1070528"/>
    <lineage>
        <taxon>unclassified sequences</taxon>
        <taxon>metagenomes</taxon>
        <taxon>organismal metagenomes</taxon>
    </lineage>
</organism>
<dbReference type="AlphaFoldDB" id="A0A6C0IIN3"/>